<dbReference type="InParanoid" id="G7E8R6"/>
<evidence type="ECO:0000256" key="2">
    <source>
        <dbReference type="ARBA" id="ARBA00012251"/>
    </source>
</evidence>
<evidence type="ECO:0000256" key="7">
    <source>
        <dbReference type="ARBA" id="ARBA00022786"/>
    </source>
</evidence>
<keyword evidence="3" id="KW-0808">Transferase</keyword>
<dbReference type="CDD" id="cd16773">
    <property type="entry name" value="RING-HC_RBR_TRIAD1"/>
    <property type="match status" value="1"/>
</dbReference>
<dbReference type="FunFam" id="1.20.120.1750:FF:000007">
    <property type="entry name" value="RBR-type E3 ubiquitin transferase"/>
    <property type="match status" value="1"/>
</dbReference>
<dbReference type="PANTHER" id="PTHR11685">
    <property type="entry name" value="RBR FAMILY RING FINGER AND IBR DOMAIN-CONTAINING"/>
    <property type="match status" value="1"/>
</dbReference>
<dbReference type="GO" id="GO:0008270">
    <property type="term" value="F:zinc ion binding"/>
    <property type="evidence" value="ECO:0007669"/>
    <property type="project" value="UniProtKB-KW"/>
</dbReference>
<comment type="caution">
    <text evidence="13">The sequence shown here is derived from an EMBL/GenBank/DDBJ whole genome shotgun (WGS) entry which is preliminary data.</text>
</comment>
<dbReference type="SUPFAM" id="SSF57850">
    <property type="entry name" value="RING/U-box"/>
    <property type="match status" value="3"/>
</dbReference>
<dbReference type="PROSITE" id="PS50089">
    <property type="entry name" value="ZF_RING_2"/>
    <property type="match status" value="1"/>
</dbReference>
<protein>
    <recommendedName>
        <fullName evidence="2">RBR-type E3 ubiquitin transferase</fullName>
        <ecNumber evidence="2">2.3.2.31</ecNumber>
    </recommendedName>
</protein>
<keyword evidence="4" id="KW-0479">Metal-binding</keyword>
<dbReference type="Pfam" id="PF21235">
    <property type="entry name" value="UBA_ARI1"/>
    <property type="match status" value="1"/>
</dbReference>
<evidence type="ECO:0000259" key="12">
    <source>
        <dbReference type="PROSITE" id="PS51873"/>
    </source>
</evidence>
<feature type="region of interest" description="Disordered" evidence="10">
    <location>
        <begin position="1"/>
        <end position="38"/>
    </location>
</feature>
<dbReference type="InterPro" id="IPR045840">
    <property type="entry name" value="Ariadne"/>
</dbReference>
<organism evidence="13 14">
    <name type="scientific">Mixia osmundae (strain CBS 9802 / IAM 14324 / JCM 22182 / KY 12970)</name>
    <dbReference type="NCBI Taxonomy" id="764103"/>
    <lineage>
        <taxon>Eukaryota</taxon>
        <taxon>Fungi</taxon>
        <taxon>Dikarya</taxon>
        <taxon>Basidiomycota</taxon>
        <taxon>Pucciniomycotina</taxon>
        <taxon>Mixiomycetes</taxon>
        <taxon>Mixiales</taxon>
        <taxon>Mixiaceae</taxon>
        <taxon>Mixia</taxon>
    </lineage>
</organism>
<dbReference type="AlphaFoldDB" id="G7E8R6"/>
<evidence type="ECO:0000256" key="6">
    <source>
        <dbReference type="ARBA" id="ARBA00022771"/>
    </source>
</evidence>
<gene>
    <name evidence="13" type="primary">Mo06235</name>
    <name evidence="13" type="ORF">E5Q_06235</name>
</gene>
<dbReference type="InterPro" id="IPR031127">
    <property type="entry name" value="E3_UB_ligase_RBR"/>
</dbReference>
<dbReference type="STRING" id="764103.G7E8R6"/>
<dbReference type="FunCoup" id="G7E8R6">
    <property type="interactions" value="410"/>
</dbReference>
<reference evidence="13 14" key="2">
    <citation type="journal article" date="2012" name="Open Biol.">
        <title>Characteristics of nucleosomes and linker DNA regions on the genome of the basidiomycete Mixia osmundae revealed by mono- and dinucleosome mapping.</title>
        <authorList>
            <person name="Nishida H."/>
            <person name="Kondo S."/>
            <person name="Matsumoto T."/>
            <person name="Suzuki Y."/>
            <person name="Yoshikawa H."/>
            <person name="Taylor T.D."/>
            <person name="Sugiyama J."/>
        </authorList>
    </citation>
    <scope>NUCLEOTIDE SEQUENCE [LARGE SCALE GENOMIC DNA]</scope>
    <source>
        <strain evidence="14">CBS 9802 / IAM 14324 / JCM 22182 / KY 12970</strain>
    </source>
</reference>
<dbReference type="PROSITE" id="PS00518">
    <property type="entry name" value="ZF_RING_1"/>
    <property type="match status" value="2"/>
</dbReference>
<dbReference type="OMA" id="HRFCMIC"/>
<dbReference type="Gene3D" id="1.20.120.1750">
    <property type="match status" value="1"/>
</dbReference>
<evidence type="ECO:0000313" key="13">
    <source>
        <dbReference type="EMBL" id="GAA99534.1"/>
    </source>
</evidence>
<dbReference type="Pfam" id="PF19422">
    <property type="entry name" value="Ariadne"/>
    <property type="match status" value="1"/>
</dbReference>
<sequence length="518" mass="59529">MSASGSDGLDSPVDEEDFMMDDDEEGSVVDYDDGSSVDEGDDGFGGVAQTIDKGEGPSWQVDFKILSIQDIERAQSEIAESVASILAIKPTEASILLRQWGWNKDKLIERYMESPEKCNIEAGLEVGRQPRPKRIRGFVCEICYDDDSSKETIALSCNHRFCRDCYACYLISKINEGESKRIQCMQSSCKTAVDENTVALLVDAQNAERYKRLLNRSYVEESSSLRWCPAPNCEYAIECHVPSKVLDTVVPSVTCRCGNRFCFGCGRDEDHQPCCCPLIKRWLKKCEDDSETCNWLAVNTKECTKCQATIEKNGGCNHMTCKKCRHEFCWVCMGDWTLHGTSWYNCSRFQEKDDTTKDAVSKNRQSLERYLHYFNRFNNHEQSAKLEKEVYARIERKMEEMQKTTSLTWIEVQFLKQAVDTLSECRMTLKWSYAMAFYLARNNITHIFEDLQSDLERAVEELSELLEKPIEPQTIPELRQKTTDKTVYVKKRHEIMLDDTAKGSAEGRWSYQVDLNLK</sequence>
<evidence type="ECO:0000256" key="1">
    <source>
        <dbReference type="ARBA" id="ARBA00001798"/>
    </source>
</evidence>
<evidence type="ECO:0000256" key="9">
    <source>
        <dbReference type="PROSITE-ProRule" id="PRU00175"/>
    </source>
</evidence>
<dbReference type="RefSeq" id="XP_014568762.1">
    <property type="nucleotide sequence ID" value="XM_014713276.1"/>
</dbReference>
<dbReference type="InterPro" id="IPR002867">
    <property type="entry name" value="IBR_dom"/>
</dbReference>
<evidence type="ECO:0000256" key="10">
    <source>
        <dbReference type="SAM" id="MobiDB-lite"/>
    </source>
</evidence>
<dbReference type="Pfam" id="PF01485">
    <property type="entry name" value="IBR"/>
    <property type="match status" value="1"/>
</dbReference>
<dbReference type="InterPro" id="IPR048962">
    <property type="entry name" value="ARIH1-like_UBL"/>
</dbReference>
<dbReference type="InterPro" id="IPR017907">
    <property type="entry name" value="Znf_RING_CS"/>
</dbReference>
<dbReference type="GO" id="GO:0061630">
    <property type="term" value="F:ubiquitin protein ligase activity"/>
    <property type="evidence" value="ECO:0007669"/>
    <property type="project" value="UniProtKB-EC"/>
</dbReference>
<evidence type="ECO:0000313" key="14">
    <source>
        <dbReference type="Proteomes" id="UP000009131"/>
    </source>
</evidence>
<keyword evidence="8" id="KW-0862">Zinc</keyword>
<accession>G7E8R6</accession>
<dbReference type="OrthoDB" id="10009520at2759"/>
<dbReference type="Proteomes" id="UP000009131">
    <property type="component" value="Unassembled WGS sequence"/>
</dbReference>
<reference evidence="13 14" key="1">
    <citation type="journal article" date="2011" name="J. Gen. Appl. Microbiol.">
        <title>Draft genome sequencing of the enigmatic basidiomycete Mixia osmundae.</title>
        <authorList>
            <person name="Nishida H."/>
            <person name="Nagatsuka Y."/>
            <person name="Sugiyama J."/>
        </authorList>
    </citation>
    <scope>NUCLEOTIDE SEQUENCE [LARGE SCALE GENOMIC DNA]</scope>
    <source>
        <strain evidence="14">CBS 9802 / IAM 14324 / JCM 22182 / KY 12970</strain>
    </source>
</reference>
<dbReference type="InterPro" id="IPR013083">
    <property type="entry name" value="Znf_RING/FYVE/PHD"/>
</dbReference>
<keyword evidence="14" id="KW-1185">Reference proteome</keyword>
<feature type="compositionally biased region" description="Acidic residues" evidence="10">
    <location>
        <begin position="12"/>
        <end position="38"/>
    </location>
</feature>
<evidence type="ECO:0000256" key="3">
    <source>
        <dbReference type="ARBA" id="ARBA00022679"/>
    </source>
</evidence>
<keyword evidence="6 9" id="KW-0863">Zinc-finger</keyword>
<dbReference type="CDD" id="cd20356">
    <property type="entry name" value="Rcat_RBR_HHARI-like"/>
    <property type="match status" value="1"/>
</dbReference>
<name>G7E8R6_MIXOS</name>
<dbReference type="SMART" id="SM00184">
    <property type="entry name" value="RING"/>
    <property type="match status" value="2"/>
</dbReference>
<dbReference type="FunFam" id="3.30.40.10:FF:000019">
    <property type="entry name" value="RBR-type E3 ubiquitin transferase"/>
    <property type="match status" value="1"/>
</dbReference>
<feature type="domain" description="RING-type" evidence="12">
    <location>
        <begin position="136"/>
        <end position="350"/>
    </location>
</feature>
<proteinExistence type="predicted"/>
<evidence type="ECO:0000259" key="11">
    <source>
        <dbReference type="PROSITE" id="PS50089"/>
    </source>
</evidence>
<dbReference type="Gene3D" id="3.30.40.10">
    <property type="entry name" value="Zinc/RING finger domain, C3HC4 (zinc finger)"/>
    <property type="match status" value="1"/>
</dbReference>
<keyword evidence="5" id="KW-0677">Repeat</keyword>
<dbReference type="GO" id="GO:0016567">
    <property type="term" value="P:protein ubiquitination"/>
    <property type="evidence" value="ECO:0007669"/>
    <property type="project" value="InterPro"/>
</dbReference>
<dbReference type="InterPro" id="IPR044066">
    <property type="entry name" value="TRIAD_supradom"/>
</dbReference>
<dbReference type="InterPro" id="IPR001841">
    <property type="entry name" value="Znf_RING"/>
</dbReference>
<dbReference type="EC" id="2.3.2.31" evidence="2"/>
<dbReference type="EMBL" id="BABT02000220">
    <property type="protein sequence ID" value="GAA99534.1"/>
    <property type="molecule type" value="Genomic_DNA"/>
</dbReference>
<dbReference type="Pfam" id="PF22191">
    <property type="entry name" value="IBR_1"/>
    <property type="match status" value="1"/>
</dbReference>
<comment type="catalytic activity">
    <reaction evidence="1">
        <text>[E2 ubiquitin-conjugating enzyme]-S-ubiquitinyl-L-cysteine + [acceptor protein]-L-lysine = [E2 ubiquitin-conjugating enzyme]-L-cysteine + [acceptor protein]-N(6)-ubiquitinyl-L-lysine.</text>
        <dbReference type="EC" id="2.3.2.31"/>
    </reaction>
</comment>
<dbReference type="SMART" id="SM00647">
    <property type="entry name" value="IBR"/>
    <property type="match status" value="2"/>
</dbReference>
<evidence type="ECO:0000256" key="5">
    <source>
        <dbReference type="ARBA" id="ARBA00022737"/>
    </source>
</evidence>
<keyword evidence="7" id="KW-0833">Ubl conjugation pathway</keyword>
<dbReference type="HOGENOM" id="CLU_009823_4_1_1"/>
<evidence type="ECO:0000256" key="8">
    <source>
        <dbReference type="ARBA" id="ARBA00022833"/>
    </source>
</evidence>
<dbReference type="eggNOG" id="KOG1815">
    <property type="taxonomic scope" value="Eukaryota"/>
</dbReference>
<dbReference type="PROSITE" id="PS51873">
    <property type="entry name" value="TRIAD"/>
    <property type="match status" value="1"/>
</dbReference>
<evidence type="ECO:0000256" key="4">
    <source>
        <dbReference type="ARBA" id="ARBA00022723"/>
    </source>
</evidence>
<feature type="domain" description="RING-type" evidence="11">
    <location>
        <begin position="140"/>
        <end position="184"/>
    </location>
</feature>